<dbReference type="EC" id="2.3.1.79" evidence="6"/>
<dbReference type="SMART" id="SM01266">
    <property type="entry name" value="Mac"/>
    <property type="match status" value="1"/>
</dbReference>
<dbReference type="AlphaFoldDB" id="C3XCH0"/>
<evidence type="ECO:0000256" key="1">
    <source>
        <dbReference type="ARBA" id="ARBA00007274"/>
    </source>
</evidence>
<reference evidence="6 7" key="1">
    <citation type="submission" date="2009-02" db="EMBL/GenBank/DDBJ databases">
        <title>The Genome Sequence of Oxalobacter formigenes OXCC13.</title>
        <authorList>
            <consortium name="The Broad Institute Genome Sequencing Platform"/>
            <person name="Ward D."/>
            <person name="Young S.K."/>
            <person name="Kodira C.D."/>
            <person name="Zeng Q."/>
            <person name="Koehrsen M."/>
            <person name="Alvarado L."/>
            <person name="Berlin A."/>
            <person name="Borenstein D."/>
            <person name="Chen Z."/>
            <person name="Engels R."/>
            <person name="Freedman E."/>
            <person name="Gellesch M."/>
            <person name="Goldberg J."/>
            <person name="Griggs A."/>
            <person name="Gujja S."/>
            <person name="Heiman D."/>
            <person name="Hepburn T."/>
            <person name="Howarth C."/>
            <person name="Jen D."/>
            <person name="Larson L."/>
            <person name="Lewis B."/>
            <person name="Mehta T."/>
            <person name="Park D."/>
            <person name="Pearson M."/>
            <person name="Roberts A."/>
            <person name="Saif S."/>
            <person name="Shea T."/>
            <person name="Shenoy N."/>
            <person name="Sisk P."/>
            <person name="Stolte C."/>
            <person name="Sykes S."/>
            <person name="Walk T."/>
            <person name="White J."/>
            <person name="Yandava C."/>
            <person name="Allison M.J."/>
            <person name="Lander E."/>
            <person name="Nusbaum C."/>
            <person name="Galagan J."/>
            <person name="Birren B."/>
        </authorList>
    </citation>
    <scope>NUCLEOTIDE SEQUENCE [LARGE SCALE GENOMIC DNA]</scope>
    <source>
        <strain evidence="6 7">OXCC13</strain>
    </source>
</reference>
<accession>C3XCH0</accession>
<dbReference type="Pfam" id="PF00132">
    <property type="entry name" value="Hexapep"/>
    <property type="match status" value="1"/>
</dbReference>
<dbReference type="SUPFAM" id="SSF51161">
    <property type="entry name" value="Trimeric LpxA-like enzymes"/>
    <property type="match status" value="1"/>
</dbReference>
<dbReference type="Gene3D" id="2.160.10.10">
    <property type="entry name" value="Hexapeptide repeat proteins"/>
    <property type="match status" value="1"/>
</dbReference>
<dbReference type="InterPro" id="IPR051159">
    <property type="entry name" value="Hexapeptide_acetyltransf"/>
</dbReference>
<sequence length="187" mass="20474">MSVKSEKDKMLAGELYYSNDPVLVRERDAAFAQSRRYNSLGVSQKEEKLDILKALFGSCPDDLELVPAFHCDYGYNIYLGHHFYANTNCVFLDCAEIRIGNYVFLGPNVQLYAATHPLDPECRRQGIESAHPITIGDDVWIGGNTVINAGVTIGPGTTIGSGSVVTKDIPPNVLAAGNPCRVIRQLK</sequence>
<feature type="domain" description="Maltose/galactoside acetyltransferase" evidence="5">
    <location>
        <begin position="7"/>
        <end position="61"/>
    </location>
</feature>
<dbReference type="PANTHER" id="PTHR23416:SF23">
    <property type="entry name" value="ACETYLTRANSFERASE C18B11.09C-RELATED"/>
    <property type="match status" value="1"/>
</dbReference>
<dbReference type="HOGENOM" id="CLU_051638_3_0_4"/>
<name>C3XCH0_OXAFO</name>
<dbReference type="InterPro" id="IPR001451">
    <property type="entry name" value="Hexapep"/>
</dbReference>
<dbReference type="CDD" id="cd03357">
    <property type="entry name" value="LbH_MAT_GAT"/>
    <property type="match status" value="1"/>
</dbReference>
<evidence type="ECO:0000259" key="5">
    <source>
        <dbReference type="SMART" id="SM01266"/>
    </source>
</evidence>
<evidence type="ECO:0000256" key="3">
    <source>
        <dbReference type="ARBA" id="ARBA00022737"/>
    </source>
</evidence>
<dbReference type="PANTHER" id="PTHR23416">
    <property type="entry name" value="SIALIC ACID SYNTHASE-RELATED"/>
    <property type="match status" value="1"/>
</dbReference>
<dbReference type="InterPro" id="IPR018357">
    <property type="entry name" value="Hexapep_transf_CS"/>
</dbReference>
<dbReference type="InterPro" id="IPR024688">
    <property type="entry name" value="Mac_dom"/>
</dbReference>
<evidence type="ECO:0000256" key="4">
    <source>
        <dbReference type="ARBA" id="ARBA00023315"/>
    </source>
</evidence>
<keyword evidence="4 6" id="KW-0012">Acyltransferase</keyword>
<dbReference type="STRING" id="847.BRW83_0156"/>
<dbReference type="Proteomes" id="UP000005089">
    <property type="component" value="Unassembled WGS sequence"/>
</dbReference>
<dbReference type="Pfam" id="PF12464">
    <property type="entry name" value="Mac"/>
    <property type="match status" value="1"/>
</dbReference>
<dbReference type="PROSITE" id="PS00101">
    <property type="entry name" value="HEXAPEP_TRANSFERASES"/>
    <property type="match status" value="1"/>
</dbReference>
<evidence type="ECO:0000313" key="6">
    <source>
        <dbReference type="EMBL" id="EEO30896.1"/>
    </source>
</evidence>
<dbReference type="GeneID" id="77134066"/>
<keyword evidence="3" id="KW-0677">Repeat</keyword>
<dbReference type="FunFam" id="2.160.10.10:FF:000008">
    <property type="entry name" value="Maltose O-acetyltransferase"/>
    <property type="match status" value="1"/>
</dbReference>
<gene>
    <name evidence="6" type="primary">maa</name>
    <name evidence="6" type="ORF">OFBG_01924</name>
</gene>
<dbReference type="InterPro" id="IPR011004">
    <property type="entry name" value="Trimer_LpxA-like_sf"/>
</dbReference>
<evidence type="ECO:0000313" key="7">
    <source>
        <dbReference type="Proteomes" id="UP000005089"/>
    </source>
</evidence>
<dbReference type="EMBL" id="GG658170">
    <property type="protein sequence ID" value="EEO30896.1"/>
    <property type="molecule type" value="Genomic_DNA"/>
</dbReference>
<organism evidence="6 7">
    <name type="scientific">Oxalobacter formigenes OXCC13</name>
    <dbReference type="NCBI Taxonomy" id="556269"/>
    <lineage>
        <taxon>Bacteria</taxon>
        <taxon>Pseudomonadati</taxon>
        <taxon>Pseudomonadota</taxon>
        <taxon>Betaproteobacteria</taxon>
        <taxon>Burkholderiales</taxon>
        <taxon>Oxalobacteraceae</taxon>
        <taxon>Oxalobacter</taxon>
    </lineage>
</organism>
<dbReference type="eggNOG" id="COG0110">
    <property type="taxonomic scope" value="Bacteria"/>
</dbReference>
<evidence type="ECO:0000256" key="2">
    <source>
        <dbReference type="ARBA" id="ARBA00022679"/>
    </source>
</evidence>
<comment type="similarity">
    <text evidence="1">Belongs to the transferase hexapeptide repeat family.</text>
</comment>
<keyword evidence="2 6" id="KW-0808">Transferase</keyword>
<protein>
    <submittedName>
        <fullName evidence="6">Maltose O-acetyltransferase</fullName>
        <ecNumber evidence="6">2.3.1.79</ecNumber>
    </submittedName>
</protein>
<dbReference type="RefSeq" id="WP_005882452.1">
    <property type="nucleotide sequence ID" value="NZ_CP019430.1"/>
</dbReference>
<proteinExistence type="inferred from homology"/>
<keyword evidence="7" id="KW-1185">Reference proteome</keyword>
<dbReference type="OrthoDB" id="8612290at2"/>
<dbReference type="GO" id="GO:0008925">
    <property type="term" value="F:maltose O-acetyltransferase activity"/>
    <property type="evidence" value="ECO:0007669"/>
    <property type="project" value="UniProtKB-EC"/>
</dbReference>